<reference evidence="1" key="1">
    <citation type="submission" date="2022-06" db="EMBL/GenBank/DDBJ databases">
        <title>Dynamics of rice microbiomes reveals core vertical transmitted seed endophytes.</title>
        <authorList>
            <person name="Liao K."/>
            <person name="Zhang X."/>
        </authorList>
    </citation>
    <scope>NUCLEOTIDE SEQUENCE</scope>
    <source>
        <strain evidence="1">JT1-17</strain>
    </source>
</reference>
<dbReference type="Proteomes" id="UP001208888">
    <property type="component" value="Unassembled WGS sequence"/>
</dbReference>
<proteinExistence type="predicted"/>
<organism evidence="1 2">
    <name type="scientific">Pantoea ananas</name>
    <name type="common">Erwinia uredovora</name>
    <dbReference type="NCBI Taxonomy" id="553"/>
    <lineage>
        <taxon>Bacteria</taxon>
        <taxon>Pseudomonadati</taxon>
        <taxon>Pseudomonadota</taxon>
        <taxon>Gammaproteobacteria</taxon>
        <taxon>Enterobacterales</taxon>
        <taxon>Erwiniaceae</taxon>
        <taxon>Pantoea</taxon>
    </lineage>
</organism>
<protein>
    <submittedName>
        <fullName evidence="1">Uncharacterized protein</fullName>
    </submittedName>
</protein>
<name>A0AAJ1FVZ2_PANAN</name>
<sequence length="118" mass="13050">MADIDSNMDTFYQSLPDRECLYSGMHDALSQLDFSNMEAYSRSLITEYCDETRAGLCHCLHFIGDSLVTFADNNVKEFTPESLCQLGHGLNAISLLIPALADMAKRATNHPDNALSQA</sequence>
<comment type="caution">
    <text evidence="1">The sequence shown here is derived from an EMBL/GenBank/DDBJ whole genome shotgun (WGS) entry which is preliminary data.</text>
</comment>
<evidence type="ECO:0000313" key="1">
    <source>
        <dbReference type="EMBL" id="MCW0346333.1"/>
    </source>
</evidence>
<accession>A0AAJ1FVZ2</accession>
<dbReference type="RefSeq" id="WP_028722909.1">
    <property type="nucleotide sequence ID" value="NZ_CP060818.1"/>
</dbReference>
<gene>
    <name evidence="1" type="ORF">NB703_004426</name>
</gene>
<evidence type="ECO:0000313" key="2">
    <source>
        <dbReference type="Proteomes" id="UP001208888"/>
    </source>
</evidence>
<dbReference type="EMBL" id="JANFVX010000028">
    <property type="protein sequence ID" value="MCW0346333.1"/>
    <property type="molecule type" value="Genomic_DNA"/>
</dbReference>
<dbReference type="AlphaFoldDB" id="A0AAJ1FVZ2"/>